<evidence type="ECO:0000256" key="1">
    <source>
        <dbReference type="SAM" id="Phobius"/>
    </source>
</evidence>
<name>A0A6C0EHI7_9ZZZZ</name>
<sequence length="152" mass="17506">MIRRVQELLNPKHLVQNSYLFAVLSLFLAMYGPRLQPALPNSVRNVFDNSLFRGIVIFLILYLSSRNMQLSLVISIVFLVTMNLLHMDNIKNLVESEGFVINGPALNSNSYNNKSLDLIGTLFYPLNDNDTLREMRSNEDYPQYNGEVNYEK</sequence>
<keyword evidence="1" id="KW-0472">Membrane</keyword>
<organism evidence="2">
    <name type="scientific">viral metagenome</name>
    <dbReference type="NCBI Taxonomy" id="1070528"/>
    <lineage>
        <taxon>unclassified sequences</taxon>
        <taxon>metagenomes</taxon>
        <taxon>organismal metagenomes</taxon>
    </lineage>
</organism>
<reference evidence="2" key="1">
    <citation type="journal article" date="2020" name="Nature">
        <title>Giant virus diversity and host interactions through global metagenomics.</title>
        <authorList>
            <person name="Schulz F."/>
            <person name="Roux S."/>
            <person name="Paez-Espino D."/>
            <person name="Jungbluth S."/>
            <person name="Walsh D.A."/>
            <person name="Denef V.J."/>
            <person name="McMahon K.D."/>
            <person name="Konstantinidis K.T."/>
            <person name="Eloe-Fadrosh E.A."/>
            <person name="Kyrpides N.C."/>
            <person name="Woyke T."/>
        </authorList>
    </citation>
    <scope>NUCLEOTIDE SEQUENCE</scope>
    <source>
        <strain evidence="2">GVMAG-M-3300001351-8</strain>
    </source>
</reference>
<protein>
    <submittedName>
        <fullName evidence="2">Uncharacterized protein</fullName>
    </submittedName>
</protein>
<dbReference type="AlphaFoldDB" id="A0A6C0EHI7"/>
<dbReference type="EMBL" id="MN738863">
    <property type="protein sequence ID" value="QHT28634.1"/>
    <property type="molecule type" value="Genomic_DNA"/>
</dbReference>
<proteinExistence type="predicted"/>
<accession>A0A6C0EHI7</accession>
<evidence type="ECO:0000313" key="2">
    <source>
        <dbReference type="EMBL" id="QHT28634.1"/>
    </source>
</evidence>
<keyword evidence="1" id="KW-0812">Transmembrane</keyword>
<keyword evidence="1" id="KW-1133">Transmembrane helix</keyword>
<feature type="transmembrane region" description="Helical" evidence="1">
    <location>
        <begin position="14"/>
        <end position="33"/>
    </location>
</feature>